<dbReference type="InterPro" id="IPR020904">
    <property type="entry name" value="Sc_DH/Rdtase_CS"/>
</dbReference>
<name>A0A243WCX1_9BACT</name>
<protein>
    <submittedName>
        <fullName evidence="5">Short-chain dehydrogenase</fullName>
    </submittedName>
</protein>
<keyword evidence="2" id="KW-0521">NADP</keyword>
<dbReference type="RefSeq" id="WP_086595183.1">
    <property type="nucleotide sequence ID" value="NZ_MTSE01000008.1"/>
</dbReference>
<evidence type="ECO:0000256" key="2">
    <source>
        <dbReference type="ARBA" id="ARBA00022857"/>
    </source>
</evidence>
<dbReference type="OrthoDB" id="5786478at2"/>
<evidence type="ECO:0000256" key="4">
    <source>
        <dbReference type="RuleBase" id="RU000363"/>
    </source>
</evidence>
<evidence type="ECO:0000256" key="1">
    <source>
        <dbReference type="ARBA" id="ARBA00006484"/>
    </source>
</evidence>
<dbReference type="PRINTS" id="PR00081">
    <property type="entry name" value="GDHRDH"/>
</dbReference>
<evidence type="ECO:0000313" key="5">
    <source>
        <dbReference type="EMBL" id="OUJ72894.1"/>
    </source>
</evidence>
<dbReference type="AlphaFoldDB" id="A0A243WCX1"/>
<evidence type="ECO:0000313" key="6">
    <source>
        <dbReference type="Proteomes" id="UP000194873"/>
    </source>
</evidence>
<organism evidence="5 6">
    <name type="scientific">Hymenobacter crusticola</name>
    <dbReference type="NCBI Taxonomy" id="1770526"/>
    <lineage>
        <taxon>Bacteria</taxon>
        <taxon>Pseudomonadati</taxon>
        <taxon>Bacteroidota</taxon>
        <taxon>Cytophagia</taxon>
        <taxon>Cytophagales</taxon>
        <taxon>Hymenobacteraceae</taxon>
        <taxon>Hymenobacter</taxon>
    </lineage>
</organism>
<dbReference type="Gene3D" id="3.40.50.720">
    <property type="entry name" value="NAD(P)-binding Rossmann-like Domain"/>
    <property type="match status" value="1"/>
</dbReference>
<dbReference type="PRINTS" id="PR00080">
    <property type="entry name" value="SDRFAMILY"/>
</dbReference>
<dbReference type="InterPro" id="IPR002347">
    <property type="entry name" value="SDR_fam"/>
</dbReference>
<dbReference type="Proteomes" id="UP000194873">
    <property type="component" value="Unassembled WGS sequence"/>
</dbReference>
<comment type="caution">
    <text evidence="5">The sequence shown here is derived from an EMBL/GenBank/DDBJ whole genome shotgun (WGS) entry which is preliminary data.</text>
</comment>
<dbReference type="Pfam" id="PF00106">
    <property type="entry name" value="adh_short"/>
    <property type="match status" value="1"/>
</dbReference>
<dbReference type="PANTHER" id="PTHR43490:SF99">
    <property type="entry name" value="SHORT-CHAIN DEHYDROGENASE_REDUCTASE"/>
    <property type="match status" value="1"/>
</dbReference>
<dbReference type="EMBL" id="MTSE01000008">
    <property type="protein sequence ID" value="OUJ72894.1"/>
    <property type="molecule type" value="Genomic_DNA"/>
</dbReference>
<comment type="similarity">
    <text evidence="1 4">Belongs to the short-chain dehydrogenases/reductases (SDR) family.</text>
</comment>
<reference evidence="5 6" key="1">
    <citation type="submission" date="2017-01" db="EMBL/GenBank/DDBJ databases">
        <title>A new Hymenobacter.</title>
        <authorList>
            <person name="Liang Y."/>
            <person name="Feng F."/>
        </authorList>
    </citation>
    <scope>NUCLEOTIDE SEQUENCE [LARGE SCALE GENOMIC DNA]</scope>
    <source>
        <strain evidence="5">MIMBbqt21</strain>
    </source>
</reference>
<keyword evidence="6" id="KW-1185">Reference proteome</keyword>
<keyword evidence="3" id="KW-0560">Oxidoreductase</keyword>
<dbReference type="InterPro" id="IPR036291">
    <property type="entry name" value="NAD(P)-bd_dom_sf"/>
</dbReference>
<gene>
    <name evidence="5" type="ORF">BXP70_16450</name>
</gene>
<evidence type="ECO:0000256" key="3">
    <source>
        <dbReference type="ARBA" id="ARBA00023002"/>
    </source>
</evidence>
<proteinExistence type="inferred from homology"/>
<dbReference type="SUPFAM" id="SSF51735">
    <property type="entry name" value="NAD(P)-binding Rossmann-fold domains"/>
    <property type="match status" value="1"/>
</dbReference>
<dbReference type="GO" id="GO:0016491">
    <property type="term" value="F:oxidoreductase activity"/>
    <property type="evidence" value="ECO:0007669"/>
    <property type="project" value="UniProtKB-KW"/>
</dbReference>
<accession>A0A243WCX1</accession>
<sequence length="245" mass="26118">MKTVLITGANKGIGLETARQLAQQGYHVYLGSRDLVKGQQAAQQLHAEGLAEVEAIQLDVTSADSVQAARAEIGRQTKALDALVNNAAITGGMPQAALGARVDVFQQVFATNVLGVVQVTQAFIDLLQRAPQPRIVNVGSSGSSLTLQSDPTWKYYHHKAAVYPASKAALHMYTITLAYELRDTPFKVNVVDPGFTATDLNNHRGTGTVGQAGTRIAKYVLIGADGPTGKFISEEHTPVTGEIPW</sequence>
<dbReference type="PANTHER" id="PTHR43490">
    <property type="entry name" value="(+)-NEOMENTHOL DEHYDROGENASE"/>
    <property type="match status" value="1"/>
</dbReference>
<dbReference type="PROSITE" id="PS00061">
    <property type="entry name" value="ADH_SHORT"/>
    <property type="match status" value="1"/>
</dbReference>